<keyword evidence="1" id="KW-1133">Transmembrane helix</keyword>
<sequence>MGERRRNDSSEYAKEQNHAYARRMITTIAIVLTVLAIVLVTLSLLLGSRIDQIVNETLDENMKISGSELFLGPKSNVTNAAKSGVTEKT</sequence>
<dbReference type="WBParaSite" id="EEL_0001016601-mRNA-1">
    <property type="protein sequence ID" value="EEL_0001016601-mRNA-1"/>
    <property type="gene ID" value="EEL_0001016601"/>
</dbReference>
<keyword evidence="1" id="KW-0812">Transmembrane</keyword>
<accession>A0A0R3S5U7</accession>
<evidence type="ECO:0000313" key="2">
    <source>
        <dbReference type="Proteomes" id="UP000050640"/>
    </source>
</evidence>
<organism evidence="2 3">
    <name type="scientific">Elaeophora elaphi</name>
    <dbReference type="NCBI Taxonomy" id="1147741"/>
    <lineage>
        <taxon>Eukaryota</taxon>
        <taxon>Metazoa</taxon>
        <taxon>Ecdysozoa</taxon>
        <taxon>Nematoda</taxon>
        <taxon>Chromadorea</taxon>
        <taxon>Rhabditida</taxon>
        <taxon>Spirurina</taxon>
        <taxon>Spiruromorpha</taxon>
        <taxon>Filarioidea</taxon>
        <taxon>Onchocercidae</taxon>
        <taxon>Elaeophora</taxon>
    </lineage>
</organism>
<reference evidence="3" key="1">
    <citation type="submission" date="2017-02" db="UniProtKB">
        <authorList>
            <consortium name="WormBaseParasite"/>
        </authorList>
    </citation>
    <scope>IDENTIFICATION</scope>
</reference>
<name>A0A0R3S5U7_9BILA</name>
<feature type="transmembrane region" description="Helical" evidence="1">
    <location>
        <begin position="24"/>
        <end position="46"/>
    </location>
</feature>
<keyword evidence="2" id="KW-1185">Reference proteome</keyword>
<proteinExistence type="predicted"/>
<protein>
    <submittedName>
        <fullName evidence="3">Col_cuticle_N domain-containing protein</fullName>
    </submittedName>
</protein>
<evidence type="ECO:0000256" key="1">
    <source>
        <dbReference type="SAM" id="Phobius"/>
    </source>
</evidence>
<evidence type="ECO:0000313" key="3">
    <source>
        <dbReference type="WBParaSite" id="EEL_0001016601-mRNA-1"/>
    </source>
</evidence>
<keyword evidence="1" id="KW-0472">Membrane</keyword>
<dbReference type="Proteomes" id="UP000050640">
    <property type="component" value="Unplaced"/>
</dbReference>
<dbReference type="AlphaFoldDB" id="A0A0R3S5U7"/>